<keyword evidence="2" id="KW-1185">Reference proteome</keyword>
<protein>
    <submittedName>
        <fullName evidence="1">Uncharacterized protein</fullName>
    </submittedName>
</protein>
<reference evidence="1 2" key="1">
    <citation type="journal article" date="2023" name="Sci. Data">
        <title>Genome assembly of the Korean intertidal mud-creeper Batillaria attramentaria.</title>
        <authorList>
            <person name="Patra A.K."/>
            <person name="Ho P.T."/>
            <person name="Jun S."/>
            <person name="Lee S.J."/>
            <person name="Kim Y."/>
            <person name="Won Y.J."/>
        </authorList>
    </citation>
    <scope>NUCLEOTIDE SEQUENCE [LARGE SCALE GENOMIC DNA]</scope>
    <source>
        <strain evidence="1">Wonlab-2016</strain>
    </source>
</reference>
<dbReference type="EMBL" id="JACVVK020000002">
    <property type="protein sequence ID" value="KAK7508388.1"/>
    <property type="molecule type" value="Genomic_DNA"/>
</dbReference>
<proteinExistence type="predicted"/>
<evidence type="ECO:0000313" key="1">
    <source>
        <dbReference type="EMBL" id="KAK7508388.1"/>
    </source>
</evidence>
<sequence>MVRVLSLASRPVTHRVNLIITWRSKLFVDQCESPFVSFRWTDPEFQAIRSCGREDVASYWGRVRMMGVKGKEELGMGAEGLGEKGDWGWELRGQRLKGS</sequence>
<gene>
    <name evidence="1" type="ORF">BaRGS_00000627</name>
</gene>
<accession>A0ABD0M971</accession>
<name>A0ABD0M971_9CAEN</name>
<dbReference type="AlphaFoldDB" id="A0ABD0M971"/>
<evidence type="ECO:0000313" key="2">
    <source>
        <dbReference type="Proteomes" id="UP001519460"/>
    </source>
</evidence>
<dbReference type="Proteomes" id="UP001519460">
    <property type="component" value="Unassembled WGS sequence"/>
</dbReference>
<organism evidence="1 2">
    <name type="scientific">Batillaria attramentaria</name>
    <dbReference type="NCBI Taxonomy" id="370345"/>
    <lineage>
        <taxon>Eukaryota</taxon>
        <taxon>Metazoa</taxon>
        <taxon>Spiralia</taxon>
        <taxon>Lophotrochozoa</taxon>
        <taxon>Mollusca</taxon>
        <taxon>Gastropoda</taxon>
        <taxon>Caenogastropoda</taxon>
        <taxon>Sorbeoconcha</taxon>
        <taxon>Cerithioidea</taxon>
        <taxon>Batillariidae</taxon>
        <taxon>Batillaria</taxon>
    </lineage>
</organism>
<comment type="caution">
    <text evidence="1">The sequence shown here is derived from an EMBL/GenBank/DDBJ whole genome shotgun (WGS) entry which is preliminary data.</text>
</comment>